<proteinExistence type="predicted"/>
<dbReference type="AlphaFoldDB" id="F0SMC8"/>
<dbReference type="eggNOG" id="COG0727">
    <property type="taxonomic scope" value="Bacteria"/>
</dbReference>
<organism evidence="1 2">
    <name type="scientific">Rubinisphaera brasiliensis (strain ATCC 49424 / DSM 5305 / JCM 21570 / IAM 15109 / NBRC 103401 / IFAM 1448)</name>
    <name type="common">Planctomyces brasiliensis</name>
    <dbReference type="NCBI Taxonomy" id="756272"/>
    <lineage>
        <taxon>Bacteria</taxon>
        <taxon>Pseudomonadati</taxon>
        <taxon>Planctomycetota</taxon>
        <taxon>Planctomycetia</taxon>
        <taxon>Planctomycetales</taxon>
        <taxon>Planctomycetaceae</taxon>
        <taxon>Rubinisphaera</taxon>
    </lineage>
</organism>
<keyword evidence="2" id="KW-1185">Reference proteome</keyword>
<protein>
    <recommendedName>
        <fullName evidence="3">YkgJ family cysteine cluster protein</fullName>
    </recommendedName>
</protein>
<evidence type="ECO:0000313" key="1">
    <source>
        <dbReference type="EMBL" id="ADY62107.1"/>
    </source>
</evidence>
<dbReference type="EMBL" id="CP002546">
    <property type="protein sequence ID" value="ADY62107.1"/>
    <property type="molecule type" value="Genomic_DNA"/>
</dbReference>
<dbReference type="STRING" id="756272.Plabr_4536"/>
<dbReference type="OrthoDB" id="277831at2"/>
<gene>
    <name evidence="1" type="ordered locus">Plabr_4536</name>
</gene>
<name>F0SMC8_RUBBR</name>
<evidence type="ECO:0008006" key="3">
    <source>
        <dbReference type="Google" id="ProtNLM"/>
    </source>
</evidence>
<sequence>MFDSEQQREEFDRAVDEIYDWVDAQVRAASPRCEISGRCCKFREYGHRLYITAVESERLQQAELPDDRRDWTVEQVRQQCPYQVQGRCTAREHRPLGCRIYFCDPSFDEKSCEITEEALNRLKRIHEEFDQPWIYQDLASYLGRESGK</sequence>
<dbReference type="Proteomes" id="UP000006860">
    <property type="component" value="Chromosome"/>
</dbReference>
<reference evidence="2" key="1">
    <citation type="submission" date="2011-02" db="EMBL/GenBank/DDBJ databases">
        <title>The complete genome of Planctomyces brasiliensis DSM 5305.</title>
        <authorList>
            <person name="Lucas S."/>
            <person name="Copeland A."/>
            <person name="Lapidus A."/>
            <person name="Bruce D."/>
            <person name="Goodwin L."/>
            <person name="Pitluck S."/>
            <person name="Kyrpides N."/>
            <person name="Mavromatis K."/>
            <person name="Pagani I."/>
            <person name="Ivanova N."/>
            <person name="Ovchinnikova G."/>
            <person name="Lu M."/>
            <person name="Detter J.C."/>
            <person name="Han C."/>
            <person name="Land M."/>
            <person name="Hauser L."/>
            <person name="Markowitz V."/>
            <person name="Cheng J.-F."/>
            <person name="Hugenholtz P."/>
            <person name="Woyke T."/>
            <person name="Wu D."/>
            <person name="Tindall B."/>
            <person name="Pomrenke H.G."/>
            <person name="Brambilla E."/>
            <person name="Klenk H.-P."/>
            <person name="Eisen J.A."/>
        </authorList>
    </citation>
    <scope>NUCLEOTIDE SEQUENCE [LARGE SCALE GENOMIC DNA]</scope>
    <source>
        <strain evidence="2">ATCC 49424 / DSM 5305 / JCM 21570 / NBRC 103401 / IFAM 1448</strain>
    </source>
</reference>
<dbReference type="RefSeq" id="WP_013630811.1">
    <property type="nucleotide sequence ID" value="NC_015174.1"/>
</dbReference>
<accession>F0SMC8</accession>
<dbReference type="KEGG" id="pbs:Plabr_4536"/>
<dbReference type="HOGENOM" id="CLU_1757464_0_0_0"/>
<evidence type="ECO:0000313" key="2">
    <source>
        <dbReference type="Proteomes" id="UP000006860"/>
    </source>
</evidence>